<protein>
    <submittedName>
        <fullName evidence="2">L-carnitine dehydratase/bile acid-inducible protein F</fullName>
    </submittedName>
</protein>
<name>A0A158GVQ5_9BURK</name>
<dbReference type="Pfam" id="PF02515">
    <property type="entry name" value="CoA_transf_3"/>
    <property type="match status" value="1"/>
</dbReference>
<gene>
    <name evidence="2" type="ORF">AWB67_01394</name>
</gene>
<dbReference type="InterPro" id="IPR044855">
    <property type="entry name" value="CoA-Trfase_III_dom3_sf"/>
</dbReference>
<dbReference type="InterPro" id="IPR023606">
    <property type="entry name" value="CoA-Trfase_III_dom_1_sf"/>
</dbReference>
<evidence type="ECO:0000313" key="2">
    <source>
        <dbReference type="EMBL" id="SAL36156.1"/>
    </source>
</evidence>
<sequence>MTKPLQGIRVLEMGQLIAGPFAGKMLAEFGAHVIKIEPPVAGDPLRKWRLLHDGTSVWWAAQSRNKESVTLDLRSPEGQDVVRKLVAQSDVLIENFRPGTLEGWNLGWDELHALNPGLVMLRVSGYGQTGPYRDRPGFGVVAEAMGGLRHLSGEPGRTPVRVGISIGDSLSALHGVIGILLALRHRDQNGGVGQMIDVALYESVFNMMESLLPEYAAFGAVRQAAGSSLPGIAPSNAYRCSDGKFALIAGNGDSIFRRLMELIGRPDLADDPALARNDGRVQNVARLDAAIGAWTHRHTLDEVLVALNEARIPAGKIYDVADIAADPHYRARDMILDAHLPDGTPVQLPGIVPKLSETPGEVRTAAPTLGEHTDQVLDSLGIDIETRGAWRARGII</sequence>
<dbReference type="AlphaFoldDB" id="A0A158GVQ5"/>
<dbReference type="InterPro" id="IPR003673">
    <property type="entry name" value="CoA-Trfase_fam_III"/>
</dbReference>
<dbReference type="PANTHER" id="PTHR48207">
    <property type="entry name" value="SUCCINATE--HYDROXYMETHYLGLUTARATE COA-TRANSFERASE"/>
    <property type="match status" value="1"/>
</dbReference>
<dbReference type="InterPro" id="IPR050483">
    <property type="entry name" value="CoA-transferase_III_domain"/>
</dbReference>
<dbReference type="PANTHER" id="PTHR48207:SF3">
    <property type="entry name" value="SUCCINATE--HYDROXYMETHYLGLUTARATE COA-TRANSFERASE"/>
    <property type="match status" value="1"/>
</dbReference>
<evidence type="ECO:0000256" key="1">
    <source>
        <dbReference type="ARBA" id="ARBA00022679"/>
    </source>
</evidence>
<accession>A0A158GVQ5</accession>
<reference evidence="2" key="1">
    <citation type="submission" date="2016-01" db="EMBL/GenBank/DDBJ databases">
        <authorList>
            <person name="Peeters C."/>
        </authorList>
    </citation>
    <scope>NUCLEOTIDE SEQUENCE [LARGE SCALE GENOMIC DNA]</scope>
    <source>
        <strain evidence="2">LMG 22937</strain>
    </source>
</reference>
<dbReference type="OrthoDB" id="5294844at2"/>
<dbReference type="Gene3D" id="3.30.1540.10">
    <property type="entry name" value="formyl-coa transferase, domain 3"/>
    <property type="match status" value="1"/>
</dbReference>
<dbReference type="Gene3D" id="3.40.50.10540">
    <property type="entry name" value="Crotonobetainyl-coa:carnitine coa-transferase, domain 1"/>
    <property type="match status" value="1"/>
</dbReference>
<dbReference type="Proteomes" id="UP000054925">
    <property type="component" value="Unassembled WGS sequence"/>
</dbReference>
<comment type="caution">
    <text evidence="2">The sequence shown here is derived from an EMBL/GenBank/DDBJ whole genome shotgun (WGS) entry which is preliminary data.</text>
</comment>
<evidence type="ECO:0000313" key="3">
    <source>
        <dbReference type="Proteomes" id="UP000054925"/>
    </source>
</evidence>
<keyword evidence="1" id="KW-0808">Transferase</keyword>
<dbReference type="RefSeq" id="WP_087655495.1">
    <property type="nucleotide sequence ID" value="NZ_FCOL02000005.1"/>
</dbReference>
<keyword evidence="3" id="KW-1185">Reference proteome</keyword>
<dbReference type="GO" id="GO:0008410">
    <property type="term" value="F:CoA-transferase activity"/>
    <property type="evidence" value="ECO:0007669"/>
    <property type="project" value="TreeGrafter"/>
</dbReference>
<organism evidence="2 3">
    <name type="scientific">Caballeronia terrestris</name>
    <dbReference type="NCBI Taxonomy" id="1226301"/>
    <lineage>
        <taxon>Bacteria</taxon>
        <taxon>Pseudomonadati</taxon>
        <taxon>Pseudomonadota</taxon>
        <taxon>Betaproteobacteria</taxon>
        <taxon>Burkholderiales</taxon>
        <taxon>Burkholderiaceae</taxon>
        <taxon>Caballeronia</taxon>
    </lineage>
</organism>
<dbReference type="SUPFAM" id="SSF89796">
    <property type="entry name" value="CoA-transferase family III (CaiB/BaiF)"/>
    <property type="match status" value="1"/>
</dbReference>
<dbReference type="EMBL" id="FCOL02000005">
    <property type="protein sequence ID" value="SAL36156.1"/>
    <property type="molecule type" value="Genomic_DNA"/>
</dbReference>
<proteinExistence type="predicted"/>